<keyword evidence="4" id="KW-1003">Cell membrane</keyword>
<organism evidence="9 10">
    <name type="scientific">SAR86 cluster bacterium</name>
    <dbReference type="NCBI Taxonomy" id="2030880"/>
    <lineage>
        <taxon>Bacteria</taxon>
        <taxon>Pseudomonadati</taxon>
        <taxon>Pseudomonadota</taxon>
        <taxon>Gammaproteobacteria</taxon>
        <taxon>SAR86 cluster</taxon>
    </lineage>
</organism>
<feature type="transmembrane region" description="Helical" evidence="8">
    <location>
        <begin position="231"/>
        <end position="253"/>
    </location>
</feature>
<sequence>MLSLAIFLFNMVNIKLNPLWSKTVLVITFSFLLLLSSYVLIDPTGSAKNLLSIYNFFAINFESLFLYFGFGVLVFLVVIAFSKSGSRKIVLEGRSNYSYFSWYSMLFATGMGAALLYWSTYEWLVYYTNPIEGEDQSLLKARSYPLFHWMFTGWALYILPTVAFVFSLMKNPNTPLTFSGILLKKQSGLIRILLDIFFIGAILTGAGVGLALSFPLMSAAISKLFGLNQTIFLDFVMLLICMCIVSISVYRGLQNGIKKLSNFNIILVISFLTLILVTGPTKYIVINTFEPVTYVLKNYLSLSLLKSQYSLDWTVFYWAWYIALAPAVGAFIVNISNNKTVRELIFGALIVGSLGCIFHIGVLSNISIYAYENGILEAPKIYVDQSMTSHALVIETISSLDYGTFFLILFTIIAVVFLCTTYDSLSYILATASMKNFKDKPSRSLRVFFAIILMIQPALIMFLGGKDSFMWLLVVISVPLILIYLFLILSIIKNAIKFKKS</sequence>
<feature type="transmembrane region" description="Helical" evidence="8">
    <location>
        <begin position="146"/>
        <end position="168"/>
    </location>
</feature>
<comment type="similarity">
    <text evidence="2">Belongs to the BCCT transporter (TC 2.A.15) family.</text>
</comment>
<feature type="transmembrane region" description="Helical" evidence="8">
    <location>
        <begin position="53"/>
        <end position="79"/>
    </location>
</feature>
<evidence type="ECO:0000256" key="2">
    <source>
        <dbReference type="ARBA" id="ARBA00005658"/>
    </source>
</evidence>
<comment type="subcellular location">
    <subcellularLocation>
        <location evidence="1">Cell membrane</location>
        <topology evidence="1">Multi-pass membrane protein</topology>
    </subcellularLocation>
</comment>
<proteinExistence type="inferred from homology"/>
<feature type="transmembrane region" description="Helical" evidence="8">
    <location>
        <begin position="469"/>
        <end position="492"/>
    </location>
</feature>
<evidence type="ECO:0000256" key="8">
    <source>
        <dbReference type="SAM" id="Phobius"/>
    </source>
</evidence>
<keyword evidence="7 8" id="KW-0472">Membrane</keyword>
<evidence type="ECO:0000313" key="9">
    <source>
        <dbReference type="EMBL" id="RCL40544.1"/>
    </source>
</evidence>
<comment type="caution">
    <text evidence="9">The sequence shown here is derived from an EMBL/GenBank/DDBJ whole genome shotgun (WGS) entry which is preliminary data.</text>
</comment>
<dbReference type="PANTHER" id="PTHR30047">
    <property type="entry name" value="HIGH-AFFINITY CHOLINE TRANSPORT PROTEIN-RELATED"/>
    <property type="match status" value="1"/>
</dbReference>
<feature type="transmembrane region" description="Helical" evidence="8">
    <location>
        <begin position="345"/>
        <end position="371"/>
    </location>
</feature>
<feature type="transmembrane region" description="Helical" evidence="8">
    <location>
        <begin position="265"/>
        <end position="286"/>
    </location>
</feature>
<keyword evidence="5 8" id="KW-0812">Transmembrane</keyword>
<dbReference type="PANTHER" id="PTHR30047:SF7">
    <property type="entry name" value="HIGH-AFFINITY CHOLINE TRANSPORT PROTEIN"/>
    <property type="match status" value="1"/>
</dbReference>
<evidence type="ECO:0000256" key="7">
    <source>
        <dbReference type="ARBA" id="ARBA00023136"/>
    </source>
</evidence>
<evidence type="ECO:0000256" key="5">
    <source>
        <dbReference type="ARBA" id="ARBA00022692"/>
    </source>
</evidence>
<dbReference type="Pfam" id="PF02028">
    <property type="entry name" value="BCCT"/>
    <property type="match status" value="1"/>
</dbReference>
<dbReference type="AlphaFoldDB" id="A0A368BUJ8"/>
<evidence type="ECO:0000256" key="1">
    <source>
        <dbReference type="ARBA" id="ARBA00004651"/>
    </source>
</evidence>
<keyword evidence="3" id="KW-0813">Transport</keyword>
<protein>
    <recommendedName>
        <fullName evidence="11">BCCT family transporter</fullName>
    </recommendedName>
</protein>
<gene>
    <name evidence="9" type="ORF">DBW96_03375</name>
</gene>
<evidence type="ECO:0000256" key="4">
    <source>
        <dbReference type="ARBA" id="ARBA00022475"/>
    </source>
</evidence>
<evidence type="ECO:0000313" key="10">
    <source>
        <dbReference type="Proteomes" id="UP000253307"/>
    </source>
</evidence>
<feature type="transmembrane region" description="Helical" evidence="8">
    <location>
        <begin position="20"/>
        <end position="41"/>
    </location>
</feature>
<feature type="transmembrane region" description="Helical" evidence="8">
    <location>
        <begin position="405"/>
        <end position="425"/>
    </location>
</feature>
<keyword evidence="6 8" id="KW-1133">Transmembrane helix</keyword>
<dbReference type="EMBL" id="QOPE01000024">
    <property type="protein sequence ID" value="RCL40544.1"/>
    <property type="molecule type" value="Genomic_DNA"/>
</dbReference>
<reference evidence="9 10" key="1">
    <citation type="journal article" date="2018" name="Microbiome">
        <title>Fine metagenomic profile of the Mediterranean stratified and mixed water columns revealed by assembly and recruitment.</title>
        <authorList>
            <person name="Haro-Moreno J.M."/>
            <person name="Lopez-Perez M."/>
            <person name="De La Torre J.R."/>
            <person name="Picazo A."/>
            <person name="Camacho A."/>
            <person name="Rodriguez-Valera F."/>
        </authorList>
    </citation>
    <scope>NUCLEOTIDE SEQUENCE [LARGE SCALE GENOMIC DNA]</scope>
    <source>
        <strain evidence="9">MED-G82</strain>
    </source>
</reference>
<dbReference type="Proteomes" id="UP000253307">
    <property type="component" value="Unassembled WGS sequence"/>
</dbReference>
<feature type="transmembrane region" description="Helical" evidence="8">
    <location>
        <begin position="100"/>
        <end position="118"/>
    </location>
</feature>
<dbReference type="GO" id="GO:0022857">
    <property type="term" value="F:transmembrane transporter activity"/>
    <property type="evidence" value="ECO:0007669"/>
    <property type="project" value="InterPro"/>
</dbReference>
<evidence type="ECO:0000256" key="6">
    <source>
        <dbReference type="ARBA" id="ARBA00022989"/>
    </source>
</evidence>
<evidence type="ECO:0000256" key="3">
    <source>
        <dbReference type="ARBA" id="ARBA00022448"/>
    </source>
</evidence>
<feature type="transmembrane region" description="Helical" evidence="8">
    <location>
        <begin position="315"/>
        <end position="333"/>
    </location>
</feature>
<name>A0A368BUJ8_9GAMM</name>
<evidence type="ECO:0008006" key="11">
    <source>
        <dbReference type="Google" id="ProtNLM"/>
    </source>
</evidence>
<feature type="transmembrane region" description="Helical" evidence="8">
    <location>
        <begin position="189"/>
        <end position="211"/>
    </location>
</feature>
<accession>A0A368BUJ8</accession>
<dbReference type="GO" id="GO:0005886">
    <property type="term" value="C:plasma membrane"/>
    <property type="evidence" value="ECO:0007669"/>
    <property type="project" value="UniProtKB-SubCell"/>
</dbReference>
<feature type="transmembrane region" description="Helical" evidence="8">
    <location>
        <begin position="445"/>
        <end position="463"/>
    </location>
</feature>
<dbReference type="InterPro" id="IPR000060">
    <property type="entry name" value="BCCT_transptr"/>
</dbReference>